<evidence type="ECO:0000256" key="4">
    <source>
        <dbReference type="ARBA" id="ARBA00022827"/>
    </source>
</evidence>
<dbReference type="Pfam" id="PF00441">
    <property type="entry name" value="Acyl-CoA_dh_1"/>
    <property type="match status" value="1"/>
</dbReference>
<sequence>MRFHLDSDQIAIQDTVQGALQAALPREALMAFLDDESDFEPKSWNALMELGLAGLMLDEEAGGSGLGLLEAAISVEALGRGAAPGPVIGQMLTALALSKTGNMAAREALLPGVASGETVASFAFGGDWLPESWTVEIKDGKANGEVRFAPSAGSVGALLVGLKGGALALVQPGDGVEVTPIASTDRTRPASSVLFKDAKADILFEAEDPMVQRIFDAALVLVAADALGGAQYCTDLSVAYAQERQQFGQQIARFQALKHQLATMALSVEPSRGLLWYAAYAWDSELPDASRAAAIAKAHICDRFTQVARDAIAAHGGIGYTWEYGLNIWFRRSVFDRAVLGSPAVHRARAADMGGW</sequence>
<dbReference type="EMBL" id="ARYL01000022">
    <property type="protein sequence ID" value="KDA01757.1"/>
    <property type="molecule type" value="Genomic_DNA"/>
</dbReference>
<evidence type="ECO:0000256" key="5">
    <source>
        <dbReference type="ARBA" id="ARBA00023002"/>
    </source>
</evidence>
<protein>
    <submittedName>
        <fullName evidence="8">Acyl-CoA dehydrogenase-like protein</fullName>
    </submittedName>
</protein>
<keyword evidence="9" id="KW-1185">Reference proteome</keyword>
<evidence type="ECO:0000259" key="6">
    <source>
        <dbReference type="Pfam" id="PF00441"/>
    </source>
</evidence>
<keyword evidence="3" id="KW-0285">Flavoprotein</keyword>
<dbReference type="PANTHER" id="PTHR43884">
    <property type="entry name" value="ACYL-COA DEHYDROGENASE"/>
    <property type="match status" value="1"/>
</dbReference>
<dbReference type="OrthoDB" id="7328575at2"/>
<dbReference type="Pfam" id="PF02771">
    <property type="entry name" value="Acyl-CoA_dh_N"/>
    <property type="match status" value="1"/>
</dbReference>
<dbReference type="GO" id="GO:0003995">
    <property type="term" value="F:acyl-CoA dehydrogenase activity"/>
    <property type="evidence" value="ECO:0007669"/>
    <property type="project" value="TreeGrafter"/>
</dbReference>
<evidence type="ECO:0000259" key="7">
    <source>
        <dbReference type="Pfam" id="PF02771"/>
    </source>
</evidence>
<feature type="domain" description="Acyl-CoA dehydrogenase/oxidase C-terminal" evidence="6">
    <location>
        <begin position="215"/>
        <end position="351"/>
    </location>
</feature>
<evidence type="ECO:0000256" key="3">
    <source>
        <dbReference type="ARBA" id="ARBA00022630"/>
    </source>
</evidence>
<dbReference type="InterPro" id="IPR009100">
    <property type="entry name" value="AcylCoA_DH/oxidase_NM_dom_sf"/>
</dbReference>
<dbReference type="Proteomes" id="UP000024942">
    <property type="component" value="Unassembled WGS sequence"/>
</dbReference>
<accession>A0A059G4H8</accession>
<dbReference type="PATRIC" id="fig|1280953.3.peg.2814"/>
<dbReference type="GO" id="GO:0050660">
    <property type="term" value="F:flavin adenine dinucleotide binding"/>
    <property type="evidence" value="ECO:0007669"/>
    <property type="project" value="InterPro"/>
</dbReference>
<comment type="similarity">
    <text evidence="2">Belongs to the acyl-CoA dehydrogenase family.</text>
</comment>
<name>A0A059G4H8_9PROT</name>
<comment type="caution">
    <text evidence="8">The sequence shown here is derived from an EMBL/GenBank/DDBJ whole genome shotgun (WGS) entry which is preliminary data.</text>
</comment>
<dbReference type="AlphaFoldDB" id="A0A059G4H8"/>
<dbReference type="Gene3D" id="1.20.140.10">
    <property type="entry name" value="Butyryl-CoA Dehydrogenase, subunit A, domain 3"/>
    <property type="match status" value="1"/>
</dbReference>
<evidence type="ECO:0000313" key="9">
    <source>
        <dbReference type="Proteomes" id="UP000024942"/>
    </source>
</evidence>
<comment type="cofactor">
    <cofactor evidence="1">
        <name>FAD</name>
        <dbReference type="ChEBI" id="CHEBI:57692"/>
    </cofactor>
</comment>
<reference evidence="8 9" key="1">
    <citation type="journal article" date="2014" name="Antonie Van Leeuwenhoek">
        <title>Hyphomonas beringensis sp. nov. and Hyphomonas chukchiensis sp. nov., isolated from surface seawater of the Bering Sea and Chukchi Sea.</title>
        <authorList>
            <person name="Li C."/>
            <person name="Lai Q."/>
            <person name="Li G."/>
            <person name="Dong C."/>
            <person name="Wang J."/>
            <person name="Liao Y."/>
            <person name="Shao Z."/>
        </authorList>
    </citation>
    <scope>NUCLEOTIDE SEQUENCE [LARGE SCALE GENOMIC DNA]</scope>
    <source>
        <strain evidence="8 9">SCH89</strain>
    </source>
</reference>
<proteinExistence type="inferred from homology"/>
<dbReference type="InterPro" id="IPR009075">
    <property type="entry name" value="AcylCo_DH/oxidase_C"/>
</dbReference>
<feature type="domain" description="Acyl-CoA dehydrogenase/oxidase N-terminal" evidence="7">
    <location>
        <begin position="8"/>
        <end position="117"/>
    </location>
</feature>
<evidence type="ECO:0000313" key="8">
    <source>
        <dbReference type="EMBL" id="KDA01757.1"/>
    </source>
</evidence>
<dbReference type="Gene3D" id="1.10.540.10">
    <property type="entry name" value="Acyl-CoA dehydrogenase/oxidase, N-terminal domain"/>
    <property type="match status" value="1"/>
</dbReference>
<dbReference type="STRING" id="1280953.HOC_14003"/>
<dbReference type="SUPFAM" id="SSF47203">
    <property type="entry name" value="Acyl-CoA dehydrogenase C-terminal domain-like"/>
    <property type="match status" value="1"/>
</dbReference>
<dbReference type="SUPFAM" id="SSF56645">
    <property type="entry name" value="Acyl-CoA dehydrogenase NM domain-like"/>
    <property type="match status" value="1"/>
</dbReference>
<dbReference type="PANTHER" id="PTHR43884:SF20">
    <property type="entry name" value="ACYL-COA DEHYDROGENASE FADE28"/>
    <property type="match status" value="1"/>
</dbReference>
<gene>
    <name evidence="8" type="ORF">HOC_14003</name>
</gene>
<dbReference type="RefSeq" id="WP_051624905.1">
    <property type="nucleotide sequence ID" value="NZ_ARYL01000022.1"/>
</dbReference>
<organism evidence="8 9">
    <name type="scientific">Hyphomonas oceanitis SCH89</name>
    <dbReference type="NCBI Taxonomy" id="1280953"/>
    <lineage>
        <taxon>Bacteria</taxon>
        <taxon>Pseudomonadati</taxon>
        <taxon>Pseudomonadota</taxon>
        <taxon>Alphaproteobacteria</taxon>
        <taxon>Hyphomonadales</taxon>
        <taxon>Hyphomonadaceae</taxon>
        <taxon>Hyphomonas</taxon>
    </lineage>
</organism>
<evidence type="ECO:0000256" key="2">
    <source>
        <dbReference type="ARBA" id="ARBA00009347"/>
    </source>
</evidence>
<dbReference type="InterPro" id="IPR036250">
    <property type="entry name" value="AcylCo_DH-like_C"/>
</dbReference>
<dbReference type="eggNOG" id="COG1960">
    <property type="taxonomic scope" value="Bacteria"/>
</dbReference>
<dbReference type="InterPro" id="IPR013786">
    <property type="entry name" value="AcylCoA_DH/ox_N"/>
</dbReference>
<keyword evidence="4" id="KW-0274">FAD</keyword>
<evidence type="ECO:0000256" key="1">
    <source>
        <dbReference type="ARBA" id="ARBA00001974"/>
    </source>
</evidence>
<dbReference type="InterPro" id="IPR037069">
    <property type="entry name" value="AcylCoA_DH/ox_N_sf"/>
</dbReference>
<keyword evidence="5" id="KW-0560">Oxidoreductase</keyword>